<dbReference type="PANTHER" id="PTHR30328:SF54">
    <property type="entry name" value="HTH-TYPE TRANSCRIPTIONAL REPRESSOR SCO4008"/>
    <property type="match status" value="1"/>
</dbReference>
<dbReference type="PROSITE" id="PS50977">
    <property type="entry name" value="HTH_TETR_2"/>
    <property type="match status" value="1"/>
</dbReference>
<dbReference type="Proteomes" id="UP000294656">
    <property type="component" value="Unassembled WGS sequence"/>
</dbReference>
<dbReference type="GO" id="GO:0003677">
    <property type="term" value="F:DNA binding"/>
    <property type="evidence" value="ECO:0007669"/>
    <property type="project" value="UniProtKB-UniRule"/>
</dbReference>
<reference evidence="4 5" key="1">
    <citation type="submission" date="2019-03" db="EMBL/GenBank/DDBJ databases">
        <title>Genomic Encyclopedia of Type Strains, Phase III (KMG-III): the genomes of soil and plant-associated and newly described type strains.</title>
        <authorList>
            <person name="Whitman W."/>
        </authorList>
    </citation>
    <scope>NUCLEOTIDE SEQUENCE [LARGE SCALE GENOMIC DNA]</scope>
    <source>
        <strain evidence="4 5">CECT 7378</strain>
    </source>
</reference>
<dbReference type="Pfam" id="PF08362">
    <property type="entry name" value="TetR_C_3"/>
    <property type="match status" value="1"/>
</dbReference>
<dbReference type="InterPro" id="IPR009057">
    <property type="entry name" value="Homeodomain-like_sf"/>
</dbReference>
<dbReference type="InterPro" id="IPR050109">
    <property type="entry name" value="HTH-type_TetR-like_transc_reg"/>
</dbReference>
<dbReference type="Gene3D" id="1.10.357.10">
    <property type="entry name" value="Tetracycline Repressor, domain 2"/>
    <property type="match status" value="1"/>
</dbReference>
<dbReference type="PANTHER" id="PTHR30328">
    <property type="entry name" value="TRANSCRIPTIONAL REPRESSOR"/>
    <property type="match status" value="1"/>
</dbReference>
<dbReference type="SUPFAM" id="SSF48498">
    <property type="entry name" value="Tetracyclin repressor-like, C-terminal domain"/>
    <property type="match status" value="1"/>
</dbReference>
<evidence type="ECO:0000313" key="5">
    <source>
        <dbReference type="Proteomes" id="UP000294656"/>
    </source>
</evidence>
<dbReference type="Gene3D" id="1.10.10.60">
    <property type="entry name" value="Homeodomain-like"/>
    <property type="match status" value="1"/>
</dbReference>
<dbReference type="InterPro" id="IPR001647">
    <property type="entry name" value="HTH_TetR"/>
</dbReference>
<dbReference type="RefSeq" id="WP_243730209.1">
    <property type="nucleotide sequence ID" value="NZ_SNXC01000010.1"/>
</dbReference>
<keyword evidence="5" id="KW-1185">Reference proteome</keyword>
<evidence type="ECO:0000256" key="1">
    <source>
        <dbReference type="ARBA" id="ARBA00023125"/>
    </source>
</evidence>
<accession>A0A4R6MAT3</accession>
<name>A0A4R6MAT3_9GAMM</name>
<comment type="caution">
    <text evidence="4">The sequence shown here is derived from an EMBL/GenBank/DDBJ whole genome shotgun (WGS) entry which is preliminary data.</text>
</comment>
<evidence type="ECO:0000259" key="3">
    <source>
        <dbReference type="PROSITE" id="PS50977"/>
    </source>
</evidence>
<dbReference type="PRINTS" id="PR00455">
    <property type="entry name" value="HTHTETR"/>
</dbReference>
<sequence length="205" mass="23290">MISKRQANREEIYTRILDAAEIEFGLKGFNGASLQHIAERAGIPKPNVVYYFQSKENLYRQVLNQTISNWNDVFDKATVDDNPADVLDSFIRTKLKQSFENSRSSKIFAMEVIQGANHIGEYLKEELRPWLQSRVTLLESWMQAGKMKSLDAESLIFMIWATTQHYADFEAQICALSGKECYSEEDIEKVGDTVCSIILSGCGLS</sequence>
<gene>
    <name evidence="4" type="ORF">DFP79_1089</name>
</gene>
<feature type="domain" description="HTH tetR-type" evidence="3">
    <location>
        <begin position="10"/>
        <end position="70"/>
    </location>
</feature>
<dbReference type="InterPro" id="IPR013573">
    <property type="entry name" value="Tscrpt_reg_YcdC_C"/>
</dbReference>
<dbReference type="GO" id="GO:0045892">
    <property type="term" value="P:negative regulation of DNA-templated transcription"/>
    <property type="evidence" value="ECO:0007669"/>
    <property type="project" value="InterPro"/>
</dbReference>
<dbReference type="InterPro" id="IPR036271">
    <property type="entry name" value="Tet_transcr_reg_TetR-rel_C_sf"/>
</dbReference>
<dbReference type="EMBL" id="SNXC01000010">
    <property type="protein sequence ID" value="TDO98677.1"/>
    <property type="molecule type" value="Genomic_DNA"/>
</dbReference>
<feature type="DNA-binding region" description="H-T-H motif" evidence="2">
    <location>
        <begin position="33"/>
        <end position="52"/>
    </location>
</feature>
<organism evidence="4 5">
    <name type="scientific">Marinomonas balearica</name>
    <dbReference type="NCBI Taxonomy" id="491947"/>
    <lineage>
        <taxon>Bacteria</taxon>
        <taxon>Pseudomonadati</taxon>
        <taxon>Pseudomonadota</taxon>
        <taxon>Gammaproteobacteria</taxon>
        <taxon>Oceanospirillales</taxon>
        <taxon>Oceanospirillaceae</taxon>
        <taxon>Marinomonas</taxon>
    </lineage>
</organism>
<proteinExistence type="predicted"/>
<protein>
    <submittedName>
        <fullName evidence="4">TetR family transcriptional regulator</fullName>
    </submittedName>
</protein>
<dbReference type="AlphaFoldDB" id="A0A4R6MAT3"/>
<dbReference type="SUPFAM" id="SSF46689">
    <property type="entry name" value="Homeodomain-like"/>
    <property type="match status" value="1"/>
</dbReference>
<evidence type="ECO:0000313" key="4">
    <source>
        <dbReference type="EMBL" id="TDO98677.1"/>
    </source>
</evidence>
<dbReference type="Pfam" id="PF00440">
    <property type="entry name" value="TetR_N"/>
    <property type="match status" value="1"/>
</dbReference>
<evidence type="ECO:0000256" key="2">
    <source>
        <dbReference type="PROSITE-ProRule" id="PRU00335"/>
    </source>
</evidence>
<keyword evidence="1 2" id="KW-0238">DNA-binding</keyword>